<reference evidence="14" key="3">
    <citation type="submission" date="2017-06" db="EMBL/GenBank/DDBJ databases">
        <authorList>
            <person name="Kim H.J."/>
            <person name="Triplett B.A."/>
        </authorList>
    </citation>
    <scope>NUCLEOTIDE SEQUENCE</scope>
    <source>
        <strain evidence="14">HLGZ1</strain>
    </source>
</reference>
<comment type="function">
    <text evidence="1 9">Catalyzes the decarboxylation of orotidine 5'-monophosphate (OMP) to uridine 5'-monophosphate (UMP).</text>
</comment>
<dbReference type="GO" id="GO:0044205">
    <property type="term" value="P:'de novo' UMP biosynthetic process"/>
    <property type="evidence" value="ECO:0007669"/>
    <property type="project" value="UniProtKB-UniRule"/>
</dbReference>
<evidence type="ECO:0000259" key="13">
    <source>
        <dbReference type="SMART" id="SM00934"/>
    </source>
</evidence>
<reference evidence="14" key="1">
    <citation type="journal article" date="2017" name="J. Antimicrob. Chemother.">
        <title>Emergence and genomic analysis of MDR Laribacter hongkongensis strain HLGZ1 from Guangzhou, China.</title>
        <authorList>
            <person name="Wu H.K."/>
            <person name="Chen J.H."/>
            <person name="Yang L."/>
            <person name="Li A.R."/>
            <person name="Su D.H."/>
            <person name="Lin Y.P."/>
            <person name="Chen D.Q."/>
        </authorList>
    </citation>
    <scope>NUCLEOTIDE SEQUENCE</scope>
    <source>
        <strain evidence="14">HLGZ1</strain>
    </source>
</reference>
<evidence type="ECO:0000256" key="10">
    <source>
        <dbReference type="PIRSR" id="PIRSR614732-1"/>
    </source>
</evidence>
<dbReference type="AlphaFoldDB" id="A0A248LFT7"/>
<keyword evidence="4 9" id="KW-0210">Decarboxylase</keyword>
<dbReference type="SUPFAM" id="SSF51366">
    <property type="entry name" value="Ribulose-phoshate binding barrel"/>
    <property type="match status" value="1"/>
</dbReference>
<dbReference type="Proteomes" id="UP000197424">
    <property type="component" value="Chromosome"/>
</dbReference>
<dbReference type="OrthoDB" id="9806203at2"/>
<reference evidence="16" key="2">
    <citation type="submission" date="2017-06" db="EMBL/GenBank/DDBJ databases">
        <title>Whole genome sequence of Laribacter hongkongensis LHGZ1.</title>
        <authorList>
            <person name="Chen D."/>
            <person name="Wu H."/>
            <person name="Chen J."/>
        </authorList>
    </citation>
    <scope>NUCLEOTIDE SEQUENCE [LARGE SCALE GENOMIC DNA]</scope>
    <source>
        <strain evidence="16">LHGZ1</strain>
    </source>
</reference>
<dbReference type="GO" id="GO:0005829">
    <property type="term" value="C:cytosol"/>
    <property type="evidence" value="ECO:0007669"/>
    <property type="project" value="TreeGrafter"/>
</dbReference>
<evidence type="ECO:0000256" key="7">
    <source>
        <dbReference type="ARBA" id="ARBA00049157"/>
    </source>
</evidence>
<comment type="subunit">
    <text evidence="3 9">Homodimer.</text>
</comment>
<feature type="binding site" evidence="9 11">
    <location>
        <position position="190"/>
    </location>
    <ligand>
        <name>substrate</name>
    </ligand>
</feature>
<dbReference type="InterPro" id="IPR018089">
    <property type="entry name" value="OMPdecase_AS"/>
</dbReference>
<dbReference type="NCBIfam" id="NF001273">
    <property type="entry name" value="PRK00230.1"/>
    <property type="match status" value="1"/>
</dbReference>
<feature type="binding site" evidence="9 11">
    <location>
        <position position="219"/>
    </location>
    <ligand>
        <name>substrate</name>
    </ligand>
</feature>
<proteinExistence type="inferred from homology"/>
<dbReference type="Gene3D" id="3.20.20.70">
    <property type="entry name" value="Aldolase class I"/>
    <property type="match status" value="1"/>
</dbReference>
<evidence type="ECO:0000313" key="17">
    <source>
        <dbReference type="Proteomes" id="UP001200247"/>
    </source>
</evidence>
<feature type="domain" description="Orotidine 5'-phosphate decarboxylase" evidence="13">
    <location>
        <begin position="16"/>
        <end position="235"/>
    </location>
</feature>
<evidence type="ECO:0000256" key="11">
    <source>
        <dbReference type="PIRSR" id="PIRSR614732-2"/>
    </source>
</evidence>
<evidence type="ECO:0000313" key="14">
    <source>
        <dbReference type="EMBL" id="ASJ23680.1"/>
    </source>
</evidence>
<evidence type="ECO:0000313" key="16">
    <source>
        <dbReference type="Proteomes" id="UP000197424"/>
    </source>
</evidence>
<dbReference type="InterPro" id="IPR014732">
    <property type="entry name" value="OMPdecase"/>
</dbReference>
<evidence type="ECO:0000256" key="3">
    <source>
        <dbReference type="ARBA" id="ARBA00011738"/>
    </source>
</evidence>
<evidence type="ECO:0000256" key="1">
    <source>
        <dbReference type="ARBA" id="ARBA00002356"/>
    </source>
</evidence>
<dbReference type="EMBL" id="JAJAXM010000029">
    <property type="protein sequence ID" value="MCG9026867.1"/>
    <property type="molecule type" value="Genomic_DNA"/>
</dbReference>
<keyword evidence="6 9" id="KW-0456">Lyase</keyword>
<dbReference type="NCBIfam" id="TIGR01740">
    <property type="entry name" value="pyrF"/>
    <property type="match status" value="1"/>
</dbReference>
<dbReference type="InterPro" id="IPR013785">
    <property type="entry name" value="Aldolase_TIM"/>
</dbReference>
<feature type="binding site" evidence="9 11">
    <location>
        <position position="22"/>
    </location>
    <ligand>
        <name>substrate</name>
    </ligand>
</feature>
<evidence type="ECO:0000256" key="12">
    <source>
        <dbReference type="RuleBase" id="RU000512"/>
    </source>
</evidence>
<dbReference type="CDD" id="cd04725">
    <property type="entry name" value="OMP_decarboxylase_like"/>
    <property type="match status" value="1"/>
</dbReference>
<feature type="binding site" evidence="9">
    <location>
        <begin position="71"/>
        <end position="80"/>
    </location>
    <ligand>
        <name>substrate</name>
    </ligand>
</feature>
<gene>
    <name evidence="9 15" type="primary">pyrF</name>
    <name evidence="15" type="ORF">LH440_13320</name>
    <name evidence="14" type="ORF">LHGZ1_0849</name>
</gene>
<evidence type="ECO:0000313" key="15">
    <source>
        <dbReference type="EMBL" id="MCG9026867.1"/>
    </source>
</evidence>
<feature type="binding site" evidence="9 11">
    <location>
        <position position="220"/>
    </location>
    <ligand>
        <name>substrate</name>
    </ligand>
</feature>
<dbReference type="GO" id="GO:0006207">
    <property type="term" value="P:'de novo' pyrimidine nucleobase biosynthetic process"/>
    <property type="evidence" value="ECO:0007669"/>
    <property type="project" value="InterPro"/>
</dbReference>
<feature type="binding site" evidence="9 11">
    <location>
        <position position="130"/>
    </location>
    <ligand>
        <name>substrate</name>
    </ligand>
</feature>
<evidence type="ECO:0000256" key="8">
    <source>
        <dbReference type="ARBA" id="ARBA00061012"/>
    </source>
</evidence>
<dbReference type="PANTHER" id="PTHR32119:SF2">
    <property type="entry name" value="OROTIDINE 5'-PHOSPHATE DECARBOXYLASE"/>
    <property type="match status" value="1"/>
</dbReference>
<dbReference type="FunFam" id="3.20.20.70:FF:000015">
    <property type="entry name" value="Orotidine 5'-phosphate decarboxylase"/>
    <property type="match status" value="1"/>
</dbReference>
<dbReference type="EC" id="4.1.1.23" evidence="9"/>
<dbReference type="GO" id="GO:0004590">
    <property type="term" value="F:orotidine-5'-phosphate decarboxylase activity"/>
    <property type="evidence" value="ECO:0007669"/>
    <property type="project" value="UniProtKB-UniRule"/>
</dbReference>
<dbReference type="EMBL" id="CP022115">
    <property type="protein sequence ID" value="ASJ23680.1"/>
    <property type="molecule type" value="Genomic_DNA"/>
</dbReference>
<feature type="binding site" evidence="9 11">
    <location>
        <position position="199"/>
    </location>
    <ligand>
        <name>substrate</name>
    </ligand>
</feature>
<dbReference type="InterPro" id="IPR001754">
    <property type="entry name" value="OMPdeCOase_dom"/>
</dbReference>
<dbReference type="RefSeq" id="WP_088860236.1">
    <property type="nucleotide sequence ID" value="NZ_CP022115.1"/>
</dbReference>
<comment type="catalytic activity">
    <reaction evidence="7 9 12">
        <text>orotidine 5'-phosphate + H(+) = UMP + CO2</text>
        <dbReference type="Rhea" id="RHEA:11596"/>
        <dbReference type="ChEBI" id="CHEBI:15378"/>
        <dbReference type="ChEBI" id="CHEBI:16526"/>
        <dbReference type="ChEBI" id="CHEBI:57538"/>
        <dbReference type="ChEBI" id="CHEBI:57865"/>
        <dbReference type="EC" id="4.1.1.23"/>
    </reaction>
</comment>
<accession>A0A248LFT7</accession>
<evidence type="ECO:0000256" key="4">
    <source>
        <dbReference type="ARBA" id="ARBA00022793"/>
    </source>
</evidence>
<dbReference type="SMART" id="SM00934">
    <property type="entry name" value="OMPdecase"/>
    <property type="match status" value="1"/>
</dbReference>
<dbReference type="Pfam" id="PF00215">
    <property type="entry name" value="OMPdecase"/>
    <property type="match status" value="1"/>
</dbReference>
<organism evidence="14 16">
    <name type="scientific">Laribacter hongkongensis</name>
    <dbReference type="NCBI Taxonomy" id="168471"/>
    <lineage>
        <taxon>Bacteria</taxon>
        <taxon>Pseudomonadati</taxon>
        <taxon>Pseudomonadota</taxon>
        <taxon>Betaproteobacteria</taxon>
        <taxon>Neisseriales</taxon>
        <taxon>Aquaspirillaceae</taxon>
        <taxon>Laribacter</taxon>
    </lineage>
</organism>
<keyword evidence="5 9" id="KW-0665">Pyrimidine biosynthesis</keyword>
<feature type="binding site" evidence="9 11">
    <location>
        <position position="44"/>
    </location>
    <ligand>
        <name>substrate</name>
    </ligand>
</feature>
<protein>
    <recommendedName>
        <fullName evidence="9">Orotidine 5'-phosphate decarboxylase</fullName>
        <ecNumber evidence="9">4.1.1.23</ecNumber>
    </recommendedName>
    <alternativeName>
        <fullName evidence="9">OMP decarboxylase</fullName>
        <shortName evidence="9">OMPDCase</shortName>
        <shortName evidence="9">OMPdecase</shortName>
    </alternativeName>
</protein>
<evidence type="ECO:0000256" key="2">
    <source>
        <dbReference type="ARBA" id="ARBA00004861"/>
    </source>
</evidence>
<feature type="active site" description="For OMPdecase activity" evidence="10">
    <location>
        <position position="76"/>
    </location>
</feature>
<dbReference type="HAMAP" id="MF_01200_B">
    <property type="entry name" value="OMPdecase_type1_B"/>
    <property type="match status" value="1"/>
</dbReference>
<dbReference type="Proteomes" id="UP001200247">
    <property type="component" value="Unassembled WGS sequence"/>
</dbReference>
<comment type="pathway">
    <text evidence="2 9 12">Pyrimidine metabolism; UMP biosynthesis via de novo pathway; UMP from orotate: step 2/2.</text>
</comment>
<feature type="active site" description="For OMPdecase activity" evidence="10">
    <location>
        <position position="71"/>
    </location>
</feature>
<dbReference type="UniPathway" id="UPA00070">
    <property type="reaction ID" value="UER00120"/>
</dbReference>
<evidence type="ECO:0000256" key="5">
    <source>
        <dbReference type="ARBA" id="ARBA00022975"/>
    </source>
</evidence>
<reference evidence="15 17" key="4">
    <citation type="submission" date="2021-10" db="EMBL/GenBank/DDBJ databases">
        <title>Whole-genome sequencing analysis of Laribacter hongkongensis: virulence gene profiles, carbohydrate-active enzyme prediction, and antimicrobial resistance characterization.</title>
        <authorList>
            <person name="Yuan P."/>
            <person name="Zhan Y."/>
            <person name="Chen D."/>
        </authorList>
    </citation>
    <scope>NUCLEOTIDE SEQUENCE [LARGE SCALE GENOMIC DNA]</scope>
    <source>
        <strain evidence="15 17">W67</strain>
    </source>
</reference>
<feature type="active site" description="Proton donor" evidence="9">
    <location>
        <position position="73"/>
    </location>
</feature>
<sequence>MNPFAPSAPLGGCLSPVIVALDFPTDADTLEFVARLEPSQCRLKVGKELFTASGRKLVDQLVARGFDVFLDLKYHDIPNTVASACRVAADLGVWMVDMHASGGRRMMEAAREAVANCSARPLLIGVTVLTSMTDEELAELGLPAAAVQVERLARLAQSSGLDGVVCSAQEAAALKNLLGASFKLVTPGIRLADSAADDQRRVMTPAAAMAAGSDYLVIGRPITKAADPLATLTAINAGLAAR</sequence>
<dbReference type="InterPro" id="IPR047596">
    <property type="entry name" value="OMPdecase_bac"/>
</dbReference>
<evidence type="ECO:0000256" key="9">
    <source>
        <dbReference type="HAMAP-Rule" id="MF_01200"/>
    </source>
</evidence>
<dbReference type="PROSITE" id="PS00156">
    <property type="entry name" value="OMPDECASE"/>
    <property type="match status" value="1"/>
</dbReference>
<dbReference type="InterPro" id="IPR011060">
    <property type="entry name" value="RibuloseP-bd_barrel"/>
</dbReference>
<evidence type="ECO:0000256" key="6">
    <source>
        <dbReference type="ARBA" id="ARBA00023239"/>
    </source>
</evidence>
<dbReference type="PANTHER" id="PTHR32119">
    <property type="entry name" value="OROTIDINE 5'-PHOSPHATE DECARBOXYLASE"/>
    <property type="match status" value="1"/>
</dbReference>
<comment type="similarity">
    <text evidence="8 9">Belongs to the OMP decarboxylase family. Type 1 subfamily.</text>
</comment>
<feature type="active site" description="For OMPdecase activity" evidence="10">
    <location>
        <position position="73"/>
    </location>
</feature>
<name>A0A248LFT7_9NEIS</name>